<protein>
    <submittedName>
        <fullName evidence="3">Glucoamylase</fullName>
    </submittedName>
    <submittedName>
        <fullName evidence="4">Glycoside hydrolase family 15 protein</fullName>
    </submittedName>
</protein>
<dbReference type="PANTHER" id="PTHR31616">
    <property type="entry name" value="TREHALASE"/>
    <property type="match status" value="1"/>
</dbReference>
<dbReference type="EMBL" id="PDCR01000018">
    <property type="protein sequence ID" value="PEG53630.1"/>
    <property type="molecule type" value="Genomic_DNA"/>
</dbReference>
<feature type="domain" description="Trehalase-like N-terminal" evidence="2">
    <location>
        <begin position="6"/>
        <end position="196"/>
    </location>
</feature>
<dbReference type="InterPro" id="IPR008928">
    <property type="entry name" value="6-hairpin_glycosidase_sf"/>
</dbReference>
<organism evidence="4 6">
    <name type="scientific">Mycolicibacterium diernhoferi</name>
    <dbReference type="NCBI Taxonomy" id="1801"/>
    <lineage>
        <taxon>Bacteria</taxon>
        <taxon>Bacillati</taxon>
        <taxon>Actinomycetota</taxon>
        <taxon>Actinomycetes</taxon>
        <taxon>Mycobacteriales</taxon>
        <taxon>Mycobacteriaceae</taxon>
        <taxon>Mycolicibacterium</taxon>
    </lineage>
</organism>
<evidence type="ECO:0000259" key="1">
    <source>
        <dbReference type="Pfam" id="PF00723"/>
    </source>
</evidence>
<evidence type="ECO:0000259" key="2">
    <source>
        <dbReference type="Pfam" id="PF19291"/>
    </source>
</evidence>
<dbReference type="InterPro" id="IPR045582">
    <property type="entry name" value="Trehalase-like_N"/>
</dbReference>
<reference evidence="4 6" key="2">
    <citation type="submission" date="2017-10" db="EMBL/GenBank/DDBJ databases">
        <title>The new phylogeny of genus Mycobacterium.</title>
        <authorList>
            <person name="Tortoli E."/>
            <person name="Trovato A."/>
            <person name="Cirillo D.M."/>
        </authorList>
    </citation>
    <scope>NUCLEOTIDE SEQUENCE [LARGE SCALE GENOMIC DNA]</scope>
    <source>
        <strain evidence="4 6">IP141170001</strain>
    </source>
</reference>
<keyword evidence="6" id="KW-1185">Reference proteome</keyword>
<evidence type="ECO:0000313" key="5">
    <source>
        <dbReference type="Proteomes" id="UP000191039"/>
    </source>
</evidence>
<dbReference type="GO" id="GO:0004553">
    <property type="term" value="F:hydrolase activity, hydrolyzing O-glycosyl compounds"/>
    <property type="evidence" value="ECO:0007669"/>
    <property type="project" value="UniProtKB-ARBA"/>
</dbReference>
<dbReference type="EMBL" id="MIJD01000146">
    <property type="protein sequence ID" value="OPE53578.1"/>
    <property type="molecule type" value="Genomic_DNA"/>
</dbReference>
<name>A0A1Q4HI17_9MYCO</name>
<dbReference type="OrthoDB" id="3902805at2"/>
<dbReference type="Gene3D" id="1.50.10.10">
    <property type="match status" value="1"/>
</dbReference>
<evidence type="ECO:0000313" key="4">
    <source>
        <dbReference type="EMBL" id="PEG53630.1"/>
    </source>
</evidence>
<dbReference type="PANTHER" id="PTHR31616:SF0">
    <property type="entry name" value="GLUCAN 1,4-ALPHA-GLUCOSIDASE"/>
    <property type="match status" value="1"/>
</dbReference>
<sequence>MREQLAIAQHGLIGDLRTCALVATDGTIDWFCAPRFDSASVFGAILDQDRGGSWRLAPLTEVTRTQQFYYPDTAVLITRFLTPDGVAEVHDFMPVATQDEPDHRQRVVRRVSGVRGTLRLRMCLDARPDYARQSCTAERSGDGVLVTGDGVRLGLIASTDLQIDDDGENTKVSAEFELSTGDTALFILEMLGEDDDVTACAVDRTDALLDATTAFWRGWVATSTYTGRWRETVHRSAITLKLLTHEPTGAIVAAPTTSLPAPVGGSRNWDYRYVWVRDAGFSMYALLRLGFVDEARDFTRWLSERMGQRDGADDRRLGPLRVLYDIDGNLPGEHELDHLAGYRDSRPVRIGNAAAKQLQLDIYGEIIDSVYLFNKHGPGISHDAWCDVSDIVDWVADNWDRPDAGMWEVRHDEMPYTTSRLMCWVAIERAIRIARARGLPADLVAWSAARDEIYERIMTKSWNSDLQAFTRVEGGTDLDAGLLLMPMLKFLSPADPRFLSTLGAIEKHLVTDSLVFRYEPGTDGLDGTEGTFSICSFWYVEALTRAGRLKDAQLALEKMFTYANHVGLYAEQVSATGDQVGNFPQAFTHLALISAAINLDRALDG</sequence>
<dbReference type="GO" id="GO:0005975">
    <property type="term" value="P:carbohydrate metabolic process"/>
    <property type="evidence" value="ECO:0007669"/>
    <property type="project" value="InterPro"/>
</dbReference>
<dbReference type="RefSeq" id="WP_073855635.1">
    <property type="nucleotide sequence ID" value="NZ_BAAATC010000009.1"/>
</dbReference>
<dbReference type="Proteomes" id="UP000220340">
    <property type="component" value="Unassembled WGS sequence"/>
</dbReference>
<gene>
    <name evidence="3" type="ORF">BV510_14850</name>
    <name evidence="4" type="ORF">CRI78_14785</name>
</gene>
<evidence type="ECO:0000313" key="3">
    <source>
        <dbReference type="EMBL" id="OPE53578.1"/>
    </source>
</evidence>
<dbReference type="Pfam" id="PF19291">
    <property type="entry name" value="TREH_N"/>
    <property type="match status" value="1"/>
</dbReference>
<keyword evidence="4" id="KW-0378">Hydrolase</keyword>
<comment type="caution">
    <text evidence="4">The sequence shown here is derived from an EMBL/GenBank/DDBJ whole genome shotgun (WGS) entry which is preliminary data.</text>
</comment>
<dbReference type="Pfam" id="PF00723">
    <property type="entry name" value="Glyco_hydro_15"/>
    <property type="match status" value="1"/>
</dbReference>
<dbReference type="AlphaFoldDB" id="A0A1Q4HI17"/>
<reference evidence="3 5" key="1">
    <citation type="submission" date="2016-09" db="EMBL/GenBank/DDBJ databases">
        <title>genome sequences of unsequenced Mycobacteria.</title>
        <authorList>
            <person name="Greninger A.L."/>
            <person name="Jerome K.R."/>
            <person name="Mcnair B."/>
            <person name="Wallis C."/>
            <person name="Fang F."/>
        </authorList>
    </citation>
    <scope>NUCLEOTIDE SEQUENCE [LARGE SCALE GENOMIC DNA]</scope>
    <source>
        <strain evidence="3 5">BM1</strain>
    </source>
</reference>
<feature type="domain" description="GH15-like" evidence="1">
    <location>
        <begin position="230"/>
        <end position="596"/>
    </location>
</feature>
<proteinExistence type="predicted"/>
<evidence type="ECO:0000313" key="6">
    <source>
        <dbReference type="Proteomes" id="UP000220340"/>
    </source>
</evidence>
<accession>A0A1Q4HI17</accession>
<dbReference type="STRING" id="1801.BRW64_07930"/>
<dbReference type="InterPro" id="IPR011613">
    <property type="entry name" value="GH15-like"/>
</dbReference>
<dbReference type="SUPFAM" id="SSF48208">
    <property type="entry name" value="Six-hairpin glycosidases"/>
    <property type="match status" value="1"/>
</dbReference>
<dbReference type="InterPro" id="IPR012341">
    <property type="entry name" value="6hp_glycosidase-like_sf"/>
</dbReference>
<dbReference type="Proteomes" id="UP000191039">
    <property type="component" value="Unassembled WGS sequence"/>
</dbReference>